<comment type="caution">
    <text evidence="6">The sequence shown here is derived from an EMBL/GenBank/DDBJ whole genome shotgun (WGS) entry which is preliminary data.</text>
</comment>
<dbReference type="PANTHER" id="PTHR43362:SF1">
    <property type="entry name" value="MANNITOL DEHYDROGENASE 2-RELATED"/>
    <property type="match status" value="1"/>
</dbReference>
<evidence type="ECO:0000256" key="3">
    <source>
        <dbReference type="SAM" id="MobiDB-lite"/>
    </source>
</evidence>
<reference evidence="6 7" key="1">
    <citation type="submission" date="2017-07" db="EMBL/GenBank/DDBJ databases">
        <title>Draft whole genome sequences of clinical Proprionibacteriaceae strains.</title>
        <authorList>
            <person name="Bernier A.-M."/>
            <person name="Bernard K."/>
            <person name="Domingo M.-C."/>
        </authorList>
    </citation>
    <scope>NUCLEOTIDE SEQUENCE [LARGE SCALE GENOMIC DNA]</scope>
    <source>
        <strain evidence="6 7">NML 160184</strain>
    </source>
</reference>
<evidence type="ECO:0000313" key="7">
    <source>
        <dbReference type="Proteomes" id="UP000216533"/>
    </source>
</evidence>
<dbReference type="InterPro" id="IPR008927">
    <property type="entry name" value="6-PGluconate_DH-like_C_sf"/>
</dbReference>
<dbReference type="InterPro" id="IPR050988">
    <property type="entry name" value="Mannitol_DH/Oxidoreductase"/>
</dbReference>
<dbReference type="PRINTS" id="PR00084">
    <property type="entry name" value="MTLDHDRGNASE"/>
</dbReference>
<proteinExistence type="predicted"/>
<keyword evidence="1" id="KW-0560">Oxidoreductase</keyword>
<dbReference type="InterPro" id="IPR000669">
    <property type="entry name" value="Mannitol_DH"/>
</dbReference>
<dbReference type="InterPro" id="IPR036291">
    <property type="entry name" value="NAD(P)-bd_dom_sf"/>
</dbReference>
<evidence type="ECO:0000256" key="2">
    <source>
        <dbReference type="ARBA" id="ARBA00048615"/>
    </source>
</evidence>
<dbReference type="PANTHER" id="PTHR43362">
    <property type="entry name" value="MANNITOL DEHYDROGENASE DSF1-RELATED"/>
    <property type="match status" value="1"/>
</dbReference>
<feature type="region of interest" description="Disordered" evidence="3">
    <location>
        <begin position="1"/>
        <end position="29"/>
    </location>
</feature>
<organism evidence="6 7">
    <name type="scientific">Parenemella sanctibonifatiensis</name>
    <dbReference type="NCBI Taxonomy" id="2016505"/>
    <lineage>
        <taxon>Bacteria</taxon>
        <taxon>Bacillati</taxon>
        <taxon>Actinomycetota</taxon>
        <taxon>Actinomycetes</taxon>
        <taxon>Propionibacteriales</taxon>
        <taxon>Propionibacteriaceae</taxon>
        <taxon>Parenemella</taxon>
    </lineage>
</organism>
<name>A0A255EB07_9ACTN</name>
<comment type="catalytic activity">
    <reaction evidence="2">
        <text>D-mannitol 1-phosphate + NAD(+) = beta-D-fructose 6-phosphate + NADH + H(+)</text>
        <dbReference type="Rhea" id="RHEA:19661"/>
        <dbReference type="ChEBI" id="CHEBI:15378"/>
        <dbReference type="ChEBI" id="CHEBI:57540"/>
        <dbReference type="ChEBI" id="CHEBI:57634"/>
        <dbReference type="ChEBI" id="CHEBI:57945"/>
        <dbReference type="ChEBI" id="CHEBI:61381"/>
        <dbReference type="EC" id="1.1.1.17"/>
    </reaction>
</comment>
<evidence type="ECO:0000259" key="5">
    <source>
        <dbReference type="Pfam" id="PF08125"/>
    </source>
</evidence>
<dbReference type="GO" id="GO:0008926">
    <property type="term" value="F:mannitol-1-phosphate 5-dehydrogenase activity"/>
    <property type="evidence" value="ECO:0007669"/>
    <property type="project" value="UniProtKB-EC"/>
</dbReference>
<gene>
    <name evidence="6" type="ORF">CGZ92_03300</name>
</gene>
<accession>A0A255EB07</accession>
<dbReference type="SUPFAM" id="SSF51735">
    <property type="entry name" value="NAD(P)-binding Rossmann-fold domains"/>
    <property type="match status" value="1"/>
</dbReference>
<dbReference type="InterPro" id="IPR013328">
    <property type="entry name" value="6PGD_dom2"/>
</dbReference>
<dbReference type="InterPro" id="IPR013118">
    <property type="entry name" value="Mannitol_DH_C"/>
</dbReference>
<protein>
    <submittedName>
        <fullName evidence="6">Fructuronate reductase</fullName>
    </submittedName>
</protein>
<feature type="domain" description="Mannitol dehydrogenase C-terminal" evidence="5">
    <location>
        <begin position="290"/>
        <end position="478"/>
    </location>
</feature>
<feature type="domain" description="Mannitol dehydrogenase N-terminal" evidence="4">
    <location>
        <begin position="31"/>
        <end position="280"/>
    </location>
</feature>
<dbReference type="InterPro" id="IPR013131">
    <property type="entry name" value="Mannitol_DH_N"/>
</dbReference>
<dbReference type="Gene3D" id="3.40.50.720">
    <property type="entry name" value="NAD(P)-binding Rossmann-like Domain"/>
    <property type="match status" value="1"/>
</dbReference>
<dbReference type="EMBL" id="NMVI01000011">
    <property type="protein sequence ID" value="OYN88748.1"/>
    <property type="molecule type" value="Genomic_DNA"/>
</dbReference>
<dbReference type="AlphaFoldDB" id="A0A255EB07"/>
<dbReference type="Proteomes" id="UP000216533">
    <property type="component" value="Unassembled WGS sequence"/>
</dbReference>
<feature type="compositionally biased region" description="Basic and acidic residues" evidence="3">
    <location>
        <begin position="14"/>
        <end position="28"/>
    </location>
</feature>
<dbReference type="Pfam" id="PF01232">
    <property type="entry name" value="Mannitol_dh"/>
    <property type="match status" value="1"/>
</dbReference>
<dbReference type="Gene3D" id="1.10.1040.10">
    <property type="entry name" value="N-(1-d-carboxylethyl)-l-norvaline Dehydrogenase, domain 2"/>
    <property type="match status" value="1"/>
</dbReference>
<evidence type="ECO:0000313" key="6">
    <source>
        <dbReference type="EMBL" id="OYN88748.1"/>
    </source>
</evidence>
<dbReference type="SUPFAM" id="SSF48179">
    <property type="entry name" value="6-phosphogluconate dehydrogenase C-terminal domain-like"/>
    <property type="match status" value="1"/>
</dbReference>
<feature type="compositionally biased region" description="Basic residues" evidence="3">
    <location>
        <begin position="1"/>
        <end position="13"/>
    </location>
</feature>
<sequence length="490" mass="52447">MTHGHAARRRRITRSAEAERRRESRMTEQPRIVHLGLGNFHRAHQAVYTADAAGQPWRITAVARSNRQLVETLKAQNMSYTIVEVGPGAAEPRRMTVIDRALVAKDEPAAVRAAIADPECHVVTLTITEKGYGYKPGSSDLDVEAAGVREDAAGLGDADRVPATMLAVLAGGLLDRADSGNPITLVSCDNVGHNGTGLGRLLRQFAALLPAEQGDKLTAYLDASVSTPNTMVDRIVPATTDKHRDMAAEAGFEDQIPVPGEPFTMWVLEDDFAGPHPDWASSGAILSDQVDRYELVKLRLLNAANSMLAYLGLLNGGTFIAEGAVNDAIKAATWQLGEEMQPTITLPDGFDPIEYRKELFVRFSNLELGHTCQQVGSDGSAKLTQRVPGPVAWHAEHGDPAPKALVLLTAAWLSAVVYADLPEGNVPDEPARDLLKQLAEGGVDQLAKAALVDHAVLGPQLAEQTAFVEAVSAQLVALQEKGLAAVLADF</sequence>
<evidence type="ECO:0000256" key="1">
    <source>
        <dbReference type="ARBA" id="ARBA00023002"/>
    </source>
</evidence>
<dbReference type="Pfam" id="PF08125">
    <property type="entry name" value="Mannitol_dh_C"/>
    <property type="match status" value="1"/>
</dbReference>
<evidence type="ECO:0000259" key="4">
    <source>
        <dbReference type="Pfam" id="PF01232"/>
    </source>
</evidence>